<dbReference type="InterPro" id="IPR001313">
    <property type="entry name" value="Pumilio_RNA-bd_rpt"/>
</dbReference>
<dbReference type="PANTHER" id="PTHR12537">
    <property type="entry name" value="RNA BINDING PROTEIN PUMILIO-RELATED"/>
    <property type="match status" value="1"/>
</dbReference>
<evidence type="ECO:0000256" key="2">
    <source>
        <dbReference type="PROSITE-ProRule" id="PRU00317"/>
    </source>
</evidence>
<evidence type="ECO:0000256" key="3">
    <source>
        <dbReference type="SAM" id="MobiDB-lite"/>
    </source>
</evidence>
<feature type="repeat" description="Pumilio" evidence="2">
    <location>
        <begin position="516"/>
        <end position="551"/>
    </location>
</feature>
<dbReference type="STRING" id="71784.A0A1Y2B0I1"/>
<dbReference type="InterPro" id="IPR011989">
    <property type="entry name" value="ARM-like"/>
</dbReference>
<dbReference type="SUPFAM" id="SSF48371">
    <property type="entry name" value="ARM repeat"/>
    <property type="match status" value="1"/>
</dbReference>
<dbReference type="AlphaFoldDB" id="A0A1Y2B0I1"/>
<dbReference type="InterPro" id="IPR033133">
    <property type="entry name" value="PUM-HD"/>
</dbReference>
<protein>
    <submittedName>
        <fullName evidence="5">Armadillo-type protein</fullName>
    </submittedName>
</protein>
<sequence length="730" mass="80854">MSTTPNLNNNGDSVADLGARTGALHVLDDPYNSPAQATHYSISPSSQSFQTPATRAGPYTPYTDDGPQYPTVYYNHVFPSVSTGPPTAAYPYGGAPPDMSGPPMGTGPLEETTFPSLNDAYPTPESRRTGIARASGPSGLSSNSTYRPPHAQDQTQLQHQQHLQQHQHQQQQQQQQQQQHQYQQNPYFGYGGDQRQFWMGHPGNFVANERKKEAQIGGPLGTPTSQAHRFTQPPQSPFTAMSEFLSSPTPTHTAFSITSPGTPSFHPSVAGAHQYGLHQAPSFGLRSPYGAISLPARQFHAPAYRGAASRRFEEAQLPRSALLEDFRITKMQKKWELKEIYGHIVEFSGDQHGSRLIQQRLETANSEDRERIFEEIMPNAYQLMTDVFGNYVMQKLFEYGDQRQKAALAKKMEGHVFALSMQMYGCRVVQKALEHVLVAQRESLVTELEAHILECVKSANANHVIQRLIALGAPNSIPKSFVGHVEELATHPYGCRVLQKSFENLPDEVKRDLLDEMHLCTRALIEDQFGNYVVQSVITMGIETDRTKVIGTMKGQIIPLSRHKFASNVCEKAIIYGSLQDRRDIIRELIGSDGKGKTQIPMLLRDQFGNFPLQTALKHADGDQRQQLIDHIKPELELLGQTPVGKRLTQKLAEMEAETFVATPQTNDTALASTDASVSGEDSAGPMSPVPRAVNKLEQVKVEVDSKALEDLLQSTPPSESERVVIAENK</sequence>
<feature type="region of interest" description="Disordered" evidence="3">
    <location>
        <begin position="711"/>
        <end position="730"/>
    </location>
</feature>
<feature type="repeat" description="Pumilio" evidence="2">
    <location>
        <begin position="375"/>
        <end position="410"/>
    </location>
</feature>
<organism evidence="5 6">
    <name type="scientific">Naematelia encephala</name>
    <dbReference type="NCBI Taxonomy" id="71784"/>
    <lineage>
        <taxon>Eukaryota</taxon>
        <taxon>Fungi</taxon>
        <taxon>Dikarya</taxon>
        <taxon>Basidiomycota</taxon>
        <taxon>Agaricomycotina</taxon>
        <taxon>Tremellomycetes</taxon>
        <taxon>Tremellales</taxon>
        <taxon>Naemateliaceae</taxon>
        <taxon>Naematelia</taxon>
    </lineage>
</organism>
<feature type="repeat" description="Pumilio" evidence="2">
    <location>
        <begin position="411"/>
        <end position="446"/>
    </location>
</feature>
<feature type="compositionally biased region" description="Basic and acidic residues" evidence="3">
    <location>
        <begin position="720"/>
        <end position="730"/>
    </location>
</feature>
<dbReference type="GO" id="GO:0000288">
    <property type="term" value="P:nuclear-transcribed mRNA catabolic process, deadenylation-dependent decay"/>
    <property type="evidence" value="ECO:0007669"/>
    <property type="project" value="TreeGrafter"/>
</dbReference>
<dbReference type="InterPro" id="IPR033712">
    <property type="entry name" value="Pumilio_RNA-bd"/>
</dbReference>
<feature type="compositionally biased region" description="Polar residues" evidence="3">
    <location>
        <begin position="35"/>
        <end position="53"/>
    </location>
</feature>
<dbReference type="GO" id="GO:0005737">
    <property type="term" value="C:cytoplasm"/>
    <property type="evidence" value="ECO:0007669"/>
    <property type="project" value="TreeGrafter"/>
</dbReference>
<feature type="compositionally biased region" description="Low complexity" evidence="3">
    <location>
        <begin position="152"/>
        <end position="184"/>
    </location>
</feature>
<evidence type="ECO:0000256" key="1">
    <source>
        <dbReference type="ARBA" id="ARBA00022737"/>
    </source>
</evidence>
<feature type="repeat" description="Pumilio" evidence="2">
    <location>
        <begin position="339"/>
        <end position="374"/>
    </location>
</feature>
<dbReference type="Gene3D" id="1.25.10.10">
    <property type="entry name" value="Leucine-rich Repeat Variant"/>
    <property type="match status" value="1"/>
</dbReference>
<feature type="domain" description="PUM-HD" evidence="4">
    <location>
        <begin position="318"/>
        <end position="656"/>
    </location>
</feature>
<dbReference type="PROSITE" id="PS50302">
    <property type="entry name" value="PUM"/>
    <property type="match status" value="6"/>
</dbReference>
<comment type="caution">
    <text evidence="5">The sequence shown here is derived from an EMBL/GenBank/DDBJ whole genome shotgun (WGS) entry which is preliminary data.</text>
</comment>
<feature type="repeat" description="Pumilio" evidence="2">
    <location>
        <begin position="480"/>
        <end position="515"/>
    </location>
</feature>
<keyword evidence="6" id="KW-1185">Reference proteome</keyword>
<dbReference type="FunCoup" id="A0A1Y2B0I1">
    <property type="interactions" value="276"/>
</dbReference>
<dbReference type="GO" id="GO:0003730">
    <property type="term" value="F:mRNA 3'-UTR binding"/>
    <property type="evidence" value="ECO:0007669"/>
    <property type="project" value="TreeGrafter"/>
</dbReference>
<dbReference type="PROSITE" id="PS50303">
    <property type="entry name" value="PUM_HD"/>
    <property type="match status" value="1"/>
</dbReference>
<dbReference type="CDD" id="cd07920">
    <property type="entry name" value="Pumilio"/>
    <property type="match status" value="1"/>
</dbReference>
<keyword evidence="1" id="KW-0677">Repeat</keyword>
<evidence type="ECO:0000313" key="6">
    <source>
        <dbReference type="Proteomes" id="UP000193986"/>
    </source>
</evidence>
<dbReference type="Proteomes" id="UP000193986">
    <property type="component" value="Unassembled WGS sequence"/>
</dbReference>
<gene>
    <name evidence="5" type="ORF">BCR39DRAFT_559602</name>
</gene>
<feature type="repeat" description="Pumilio" evidence="2">
    <location>
        <begin position="588"/>
        <end position="630"/>
    </location>
</feature>
<dbReference type="EMBL" id="MCFC01000032">
    <property type="protein sequence ID" value="ORY28313.1"/>
    <property type="molecule type" value="Genomic_DNA"/>
</dbReference>
<feature type="region of interest" description="Disordered" evidence="3">
    <location>
        <begin position="665"/>
        <end position="690"/>
    </location>
</feature>
<proteinExistence type="predicted"/>
<evidence type="ECO:0000313" key="5">
    <source>
        <dbReference type="EMBL" id="ORY28313.1"/>
    </source>
</evidence>
<dbReference type="InterPro" id="IPR016024">
    <property type="entry name" value="ARM-type_fold"/>
</dbReference>
<dbReference type="InParanoid" id="A0A1Y2B0I1"/>
<evidence type="ECO:0000259" key="4">
    <source>
        <dbReference type="PROSITE" id="PS50303"/>
    </source>
</evidence>
<feature type="compositionally biased region" description="Polar residues" evidence="3">
    <location>
        <begin position="665"/>
        <end position="677"/>
    </location>
</feature>
<reference evidence="5 6" key="1">
    <citation type="submission" date="2016-07" db="EMBL/GenBank/DDBJ databases">
        <title>Pervasive Adenine N6-methylation of Active Genes in Fungi.</title>
        <authorList>
            <consortium name="DOE Joint Genome Institute"/>
            <person name="Mondo S.J."/>
            <person name="Dannebaum R.O."/>
            <person name="Kuo R.C."/>
            <person name="Labutti K."/>
            <person name="Haridas S."/>
            <person name="Kuo A."/>
            <person name="Salamov A."/>
            <person name="Ahrendt S.R."/>
            <person name="Lipzen A."/>
            <person name="Sullivan W."/>
            <person name="Andreopoulos W.B."/>
            <person name="Clum A."/>
            <person name="Lindquist E."/>
            <person name="Daum C."/>
            <person name="Ramamoorthy G.K."/>
            <person name="Gryganskyi A."/>
            <person name="Culley D."/>
            <person name="Magnuson J.K."/>
            <person name="James T.Y."/>
            <person name="O'Malley M.A."/>
            <person name="Stajich J.E."/>
            <person name="Spatafora J.W."/>
            <person name="Visel A."/>
            <person name="Grigoriev I.V."/>
        </authorList>
    </citation>
    <scope>NUCLEOTIDE SEQUENCE [LARGE SCALE GENOMIC DNA]</scope>
    <source>
        <strain evidence="5 6">68-887.2</strain>
    </source>
</reference>
<name>A0A1Y2B0I1_9TREE</name>
<dbReference type="PANTHER" id="PTHR12537:SF12">
    <property type="entry name" value="MATERNAL PROTEIN PUMILIO"/>
    <property type="match status" value="1"/>
</dbReference>
<dbReference type="OrthoDB" id="668540at2759"/>
<dbReference type="Pfam" id="PF00806">
    <property type="entry name" value="PUF"/>
    <property type="match status" value="7"/>
</dbReference>
<feature type="region of interest" description="Disordered" evidence="3">
    <location>
        <begin position="89"/>
        <end position="193"/>
    </location>
</feature>
<dbReference type="SMART" id="SM00025">
    <property type="entry name" value="Pumilio"/>
    <property type="match status" value="8"/>
</dbReference>
<feature type="region of interest" description="Disordered" evidence="3">
    <location>
        <begin position="35"/>
        <end position="64"/>
    </location>
</feature>
<accession>A0A1Y2B0I1</accession>